<comment type="caution">
    <text evidence="3">The sequence shown here is derived from an EMBL/GenBank/DDBJ whole genome shotgun (WGS) entry which is preliminary data.</text>
</comment>
<dbReference type="PANTHER" id="PTHR31087:SF85">
    <property type="entry name" value="PROTEIN LURP-ONE-RELATED 7"/>
    <property type="match status" value="1"/>
</dbReference>
<gene>
    <name evidence="3" type="ORF">KC19_8G125800</name>
</gene>
<evidence type="ECO:0000313" key="4">
    <source>
        <dbReference type="Proteomes" id="UP000822688"/>
    </source>
</evidence>
<dbReference type="InterPro" id="IPR007612">
    <property type="entry name" value="LOR"/>
</dbReference>
<dbReference type="Proteomes" id="UP000822688">
    <property type="component" value="Chromosome 8"/>
</dbReference>
<dbReference type="SUPFAM" id="SSF54518">
    <property type="entry name" value="Tubby C-terminal domain-like"/>
    <property type="match status" value="1"/>
</dbReference>
<dbReference type="EMBL" id="CM026429">
    <property type="protein sequence ID" value="KAG0564618.1"/>
    <property type="molecule type" value="Genomic_DNA"/>
</dbReference>
<accession>A0A8T0H2Q5</accession>
<dbReference type="PANTHER" id="PTHR31087">
    <property type="match status" value="1"/>
</dbReference>
<comment type="similarity">
    <text evidence="1">Belongs to the LOR family.</text>
</comment>
<feature type="region of interest" description="Disordered" evidence="2">
    <location>
        <begin position="1"/>
        <end position="20"/>
    </location>
</feature>
<reference evidence="3" key="1">
    <citation type="submission" date="2020-06" db="EMBL/GenBank/DDBJ databases">
        <title>WGS assembly of Ceratodon purpureus strain R40.</title>
        <authorList>
            <person name="Carey S.B."/>
            <person name="Jenkins J."/>
            <person name="Shu S."/>
            <person name="Lovell J.T."/>
            <person name="Sreedasyam A."/>
            <person name="Maumus F."/>
            <person name="Tiley G.P."/>
            <person name="Fernandez-Pozo N."/>
            <person name="Barry K."/>
            <person name="Chen C."/>
            <person name="Wang M."/>
            <person name="Lipzen A."/>
            <person name="Daum C."/>
            <person name="Saski C.A."/>
            <person name="Payton A.C."/>
            <person name="Mcbreen J.C."/>
            <person name="Conrad R.E."/>
            <person name="Kollar L.M."/>
            <person name="Olsson S."/>
            <person name="Huttunen S."/>
            <person name="Landis J.B."/>
            <person name="Wickett N.J."/>
            <person name="Johnson M.G."/>
            <person name="Rensing S.A."/>
            <person name="Grimwood J."/>
            <person name="Schmutz J."/>
            <person name="Mcdaniel S.F."/>
        </authorList>
    </citation>
    <scope>NUCLEOTIDE SEQUENCE</scope>
    <source>
        <strain evidence="3">R40</strain>
    </source>
</reference>
<proteinExistence type="inferred from homology"/>
<keyword evidence="4" id="KW-1185">Reference proteome</keyword>
<dbReference type="Pfam" id="PF04525">
    <property type="entry name" value="LOR"/>
    <property type="match status" value="1"/>
</dbReference>
<dbReference type="InterPro" id="IPR025659">
    <property type="entry name" value="Tubby-like_C"/>
</dbReference>
<evidence type="ECO:0000256" key="2">
    <source>
        <dbReference type="SAM" id="MobiDB-lite"/>
    </source>
</evidence>
<dbReference type="InterPro" id="IPR038595">
    <property type="entry name" value="LOR_sf"/>
</dbReference>
<organism evidence="3 4">
    <name type="scientific">Ceratodon purpureus</name>
    <name type="common">Fire moss</name>
    <name type="synonym">Dicranum purpureum</name>
    <dbReference type="NCBI Taxonomy" id="3225"/>
    <lineage>
        <taxon>Eukaryota</taxon>
        <taxon>Viridiplantae</taxon>
        <taxon>Streptophyta</taxon>
        <taxon>Embryophyta</taxon>
        <taxon>Bryophyta</taxon>
        <taxon>Bryophytina</taxon>
        <taxon>Bryopsida</taxon>
        <taxon>Dicranidae</taxon>
        <taxon>Pseudoditrichales</taxon>
        <taxon>Ditrichaceae</taxon>
        <taxon>Ceratodon</taxon>
    </lineage>
</organism>
<sequence>MDYKPQKDFGDLTEPFQSPEPGAVVGAQYCLQKAEQFTLENAVFSKDWTITNANGQEVYRVRGKLVDWCKAKRELVDMDGNTIVLMEQKPWSLMGVWRAFEPDNKEQPLWTMKKSSFCSFGPQLQIFLPSNTEREIPDYTIKGQWLCKKCTIFLGEHKVAEVVRDASLKNVLIEKSIFHVLVQPGVDTAFIFSLIVIMDKLYVHNSKSHGGGGGGGP</sequence>
<evidence type="ECO:0000256" key="1">
    <source>
        <dbReference type="ARBA" id="ARBA00005437"/>
    </source>
</evidence>
<feature type="compositionally biased region" description="Basic and acidic residues" evidence="2">
    <location>
        <begin position="1"/>
        <end position="10"/>
    </location>
</feature>
<name>A0A8T0H2Q5_CERPU</name>
<protein>
    <submittedName>
        <fullName evidence="3">Uncharacterized protein</fullName>
    </submittedName>
</protein>
<dbReference type="Gene3D" id="2.40.160.200">
    <property type="entry name" value="LURP1-related"/>
    <property type="match status" value="1"/>
</dbReference>
<dbReference type="AlphaFoldDB" id="A0A8T0H2Q5"/>
<evidence type="ECO:0000313" key="3">
    <source>
        <dbReference type="EMBL" id="KAG0564619.1"/>
    </source>
</evidence>
<dbReference type="EMBL" id="CM026429">
    <property type="protein sequence ID" value="KAG0564619.1"/>
    <property type="molecule type" value="Genomic_DNA"/>
</dbReference>